<evidence type="ECO:0000313" key="1">
    <source>
        <dbReference type="EMBL" id="ASO05427.1"/>
    </source>
</evidence>
<organism evidence="1 2">
    <name type="scientific">Arenibacter algicola</name>
    <dbReference type="NCBI Taxonomy" id="616991"/>
    <lineage>
        <taxon>Bacteria</taxon>
        <taxon>Pseudomonadati</taxon>
        <taxon>Bacteroidota</taxon>
        <taxon>Flavobacteriia</taxon>
        <taxon>Flavobacteriales</taxon>
        <taxon>Flavobacteriaceae</taxon>
        <taxon>Arenibacter</taxon>
    </lineage>
</organism>
<dbReference type="KEGG" id="aalg:AREALGSMS7_01966"/>
<proteinExistence type="predicted"/>
<name>A0A221UVP2_9FLAO</name>
<dbReference type="EMBL" id="CP022515">
    <property type="protein sequence ID" value="ASO05427.1"/>
    <property type="molecule type" value="Genomic_DNA"/>
</dbReference>
<dbReference type="AlphaFoldDB" id="A0A221UVP2"/>
<accession>A0A221UVP2</accession>
<protein>
    <submittedName>
        <fullName evidence="1">Uncharacterized protein</fullName>
    </submittedName>
</protein>
<gene>
    <name evidence="1" type="ORF">AREALGSMS7_01966</name>
</gene>
<reference evidence="1 2" key="1">
    <citation type="submission" date="2017-07" db="EMBL/GenBank/DDBJ databases">
        <title>Genome Sequence of Arenibacter algicola Strain SMS7 Isolated from a culture of the Diatom Skeletonema marinoi.</title>
        <authorList>
            <person name="Topel M."/>
            <person name="Pinder M.I.M."/>
            <person name="Johansson O.N."/>
            <person name="Kourtchenko O."/>
            <person name="Godhe A."/>
            <person name="Clarke A.K."/>
        </authorList>
    </citation>
    <scope>NUCLEOTIDE SEQUENCE [LARGE SCALE GENOMIC DNA]</scope>
    <source>
        <strain evidence="1 2">SMS7</strain>
    </source>
</reference>
<sequence>MDSIVYWNNRQLVSPEYEHTKIWSDELLNFKRMQPPNPIFTKEYWKTERLNGLKIVEWKDYDYFFKKNDSIDLEKLWDSKFQNKNIHNISYPIYNDKTLVGTKN</sequence>
<evidence type="ECO:0000313" key="2">
    <source>
        <dbReference type="Proteomes" id="UP000204551"/>
    </source>
</evidence>
<dbReference type="Proteomes" id="UP000204551">
    <property type="component" value="Chromosome"/>
</dbReference>